<keyword evidence="4" id="KW-1185">Reference proteome</keyword>
<organism evidence="3 4">
    <name type="scientific">Cytospora chrysosperma</name>
    <name type="common">Cytospora canker fungus</name>
    <name type="synonym">Sphaeria chrysosperma</name>
    <dbReference type="NCBI Taxonomy" id="252740"/>
    <lineage>
        <taxon>Eukaryota</taxon>
        <taxon>Fungi</taxon>
        <taxon>Dikarya</taxon>
        <taxon>Ascomycota</taxon>
        <taxon>Pezizomycotina</taxon>
        <taxon>Sordariomycetes</taxon>
        <taxon>Sordariomycetidae</taxon>
        <taxon>Diaporthales</taxon>
        <taxon>Cytosporaceae</taxon>
        <taxon>Cytospora</taxon>
    </lineage>
</organism>
<evidence type="ECO:0000313" key="4">
    <source>
        <dbReference type="Proteomes" id="UP000284375"/>
    </source>
</evidence>
<evidence type="ECO:0000313" key="3">
    <source>
        <dbReference type="EMBL" id="ROW05622.1"/>
    </source>
</evidence>
<dbReference type="EMBL" id="LJZO01000001">
    <property type="protein sequence ID" value="ROW05622.1"/>
    <property type="molecule type" value="Genomic_DNA"/>
</dbReference>
<evidence type="ECO:0000256" key="2">
    <source>
        <dbReference type="SAM" id="MobiDB-lite"/>
    </source>
</evidence>
<feature type="compositionally biased region" description="Acidic residues" evidence="2">
    <location>
        <begin position="259"/>
        <end position="277"/>
    </location>
</feature>
<feature type="coiled-coil region" evidence="1">
    <location>
        <begin position="72"/>
        <end position="103"/>
    </location>
</feature>
<accession>A0A423WQK2</accession>
<gene>
    <name evidence="3" type="ORF">VSDG_00488</name>
</gene>
<reference evidence="3 4" key="1">
    <citation type="submission" date="2015-09" db="EMBL/GenBank/DDBJ databases">
        <title>Host preference determinants of Valsa canker pathogens revealed by comparative genomics.</title>
        <authorList>
            <person name="Yin Z."/>
            <person name="Huang L."/>
        </authorList>
    </citation>
    <scope>NUCLEOTIDE SEQUENCE [LARGE SCALE GENOMIC DNA]</scope>
    <source>
        <strain evidence="3 4">YSFL</strain>
    </source>
</reference>
<comment type="caution">
    <text evidence="3">The sequence shown here is derived from an EMBL/GenBank/DDBJ whole genome shotgun (WGS) entry which is preliminary data.</text>
</comment>
<name>A0A423WQK2_CYTCH</name>
<dbReference type="AlphaFoldDB" id="A0A423WQK2"/>
<keyword evidence="1" id="KW-0175">Coiled coil</keyword>
<protein>
    <submittedName>
        <fullName evidence="3">Uncharacterized protein</fullName>
    </submittedName>
</protein>
<feature type="region of interest" description="Disordered" evidence="2">
    <location>
        <begin position="257"/>
        <end position="277"/>
    </location>
</feature>
<sequence length="277" mass="30841">MASSTANAPVFDEVVDYCCTCTFNMVKFPETRCELDFSSNSTKCVLCNSRRLGKNRQCVAVCEEAKYEAADLVAAAKQLNAVNEELANLRKKEEDIVNQKKKNKLRAMIFECKKRRDAAATVHEQNGDAFKAVVKKLGGIDKVALERQKEAGEAASNKTAVPRPSQTPLTVDEQLLLAARSAVKAIDEARNKVDKLREILPPNYNATGDDKPHPEVKKKLDNLMRKVEGKDHKLSNKVIGLTSRLQGYKYKSASVYYDSGDDDLSDVQYDDVEMEDA</sequence>
<proteinExistence type="predicted"/>
<dbReference type="Proteomes" id="UP000284375">
    <property type="component" value="Unassembled WGS sequence"/>
</dbReference>
<evidence type="ECO:0000256" key="1">
    <source>
        <dbReference type="SAM" id="Coils"/>
    </source>
</evidence>